<keyword evidence="1" id="KW-0812">Transmembrane</keyword>
<feature type="transmembrane region" description="Helical" evidence="1">
    <location>
        <begin position="267"/>
        <end position="288"/>
    </location>
</feature>
<keyword evidence="1" id="KW-0472">Membrane</keyword>
<gene>
    <name evidence="2" type="ORF">CLV98_10924</name>
</gene>
<evidence type="ECO:0000313" key="3">
    <source>
        <dbReference type="Proteomes" id="UP000245880"/>
    </source>
</evidence>
<feature type="transmembrane region" description="Helical" evidence="1">
    <location>
        <begin position="294"/>
        <end position="313"/>
    </location>
</feature>
<keyword evidence="3" id="KW-1185">Reference proteome</keyword>
<feature type="transmembrane region" description="Helical" evidence="1">
    <location>
        <begin position="165"/>
        <end position="185"/>
    </location>
</feature>
<sequence>MWRIRSIRFSSFLKDIYALVFRLYDAGVSAWISLLVVFLVYALTFLEQTDTVFIALLDRDPLNLALFFILLFFLIQIVAYYPVFIQFNRKTGVDVQWFLKPVLWGLGLITYRQQGVKSTFDSRFRFALGLSLLTAVFYMITRIHYKNVILLGGSDEEIFANNGMAGVRYLALVFFVCGQLFYIALKYVATKQPNFWFNNRPPHRRLFYMALGQLVLCAGALFYSTTVYGWSAWAYYSFCAALFSLSIFYSCFKITRREVLFRTDLQFLYFLSSGGLMSVFVVGVAHIYPLKFNPLVLILAYFLVYYGVLIIPLKHYLYYRQYDEPTAESKRNLAYYLFSWGVPLAPFLFIGYYVYIEYYKGNDLHVLHTVGQQAYSPEKREGPVGIKEFQTEMIQHFEDKDTLYFIALYGGGIKATIWDQLVLAELASEKYSHILDQTVAMSAVSGGAVGMSLFAASDRRGSDSRQLAKTLSMKNFVSLDLTYLLGRDLLFDLLGQPLLDRLGIEEDRSKRAMREYANLTMGQAAYTQGPNPLLDSTFQDIWASLFRERREQNRFYPALLTNSAGTHSQRGIAFSVRSDSLRFQDIFIDSNNLLDFEGTQSLPYLYAASTAERFPIFSPAAKINTKGYFVDGGYFENSGLMSLMDLSNYLESAVFPASEKWKKKKLVFIQIANDKSVFIRDLLKNSSVRKEVHDSPEFGSILETVTSISFISNYLTRKFEQDTSVSYVQVLLPYIVTQPDLDGLFKGSVDTTGLSNLVMQSNRRILKAYQQDLYQQVQPPLARLLGRQAHRYMEQNLQNSRLEVLKVED</sequence>
<accession>A0A316AGJ6</accession>
<dbReference type="EMBL" id="QGDT01000009">
    <property type="protein sequence ID" value="PWJ56915.1"/>
    <property type="molecule type" value="Genomic_DNA"/>
</dbReference>
<organism evidence="2 3">
    <name type="scientific">Dyadobacter jejuensis</name>
    <dbReference type="NCBI Taxonomy" id="1082580"/>
    <lineage>
        <taxon>Bacteria</taxon>
        <taxon>Pseudomonadati</taxon>
        <taxon>Bacteroidota</taxon>
        <taxon>Cytophagia</taxon>
        <taxon>Cytophagales</taxon>
        <taxon>Spirosomataceae</taxon>
        <taxon>Dyadobacter</taxon>
    </lineage>
</organism>
<evidence type="ECO:0000256" key="1">
    <source>
        <dbReference type="SAM" id="Phobius"/>
    </source>
</evidence>
<feature type="transmembrane region" description="Helical" evidence="1">
    <location>
        <begin position="64"/>
        <end position="83"/>
    </location>
</feature>
<dbReference type="Proteomes" id="UP000245880">
    <property type="component" value="Unassembled WGS sequence"/>
</dbReference>
<feature type="transmembrane region" description="Helical" evidence="1">
    <location>
        <begin position="233"/>
        <end position="255"/>
    </location>
</feature>
<proteinExistence type="predicted"/>
<feature type="transmembrane region" description="Helical" evidence="1">
    <location>
        <begin position="126"/>
        <end position="145"/>
    </location>
</feature>
<dbReference type="RefSeq" id="WP_109675722.1">
    <property type="nucleotide sequence ID" value="NZ_QGDT01000009.1"/>
</dbReference>
<evidence type="ECO:0000313" key="2">
    <source>
        <dbReference type="EMBL" id="PWJ56915.1"/>
    </source>
</evidence>
<name>A0A316AGJ6_9BACT</name>
<reference evidence="2 3" key="1">
    <citation type="submission" date="2018-03" db="EMBL/GenBank/DDBJ databases">
        <title>Genomic Encyclopedia of Archaeal and Bacterial Type Strains, Phase II (KMG-II): from individual species to whole genera.</title>
        <authorList>
            <person name="Goeker M."/>
        </authorList>
    </citation>
    <scope>NUCLEOTIDE SEQUENCE [LARGE SCALE GENOMIC DNA]</scope>
    <source>
        <strain evidence="2 3">DSM 100346</strain>
    </source>
</reference>
<dbReference type="AlphaFoldDB" id="A0A316AGJ6"/>
<protein>
    <submittedName>
        <fullName evidence="2">Patatin-like phospholipase</fullName>
    </submittedName>
</protein>
<dbReference type="OrthoDB" id="1488930at2"/>
<feature type="transmembrane region" description="Helical" evidence="1">
    <location>
        <begin position="206"/>
        <end position="227"/>
    </location>
</feature>
<feature type="transmembrane region" description="Helical" evidence="1">
    <location>
        <begin position="21"/>
        <end position="44"/>
    </location>
</feature>
<keyword evidence="1" id="KW-1133">Transmembrane helix</keyword>
<dbReference type="SUPFAM" id="SSF52151">
    <property type="entry name" value="FabD/lysophospholipase-like"/>
    <property type="match status" value="1"/>
</dbReference>
<dbReference type="InterPro" id="IPR016035">
    <property type="entry name" value="Acyl_Trfase/lysoPLipase"/>
</dbReference>
<feature type="transmembrane region" description="Helical" evidence="1">
    <location>
        <begin position="333"/>
        <end position="355"/>
    </location>
</feature>
<comment type="caution">
    <text evidence="2">The sequence shown here is derived from an EMBL/GenBank/DDBJ whole genome shotgun (WGS) entry which is preliminary data.</text>
</comment>